<proteinExistence type="inferred from homology"/>
<dbReference type="PROSITE" id="PS50926">
    <property type="entry name" value="TRAM"/>
    <property type="match status" value="1"/>
</dbReference>
<dbReference type="SUPFAM" id="SSF53335">
    <property type="entry name" value="S-adenosyl-L-methionine-dependent methyltransferases"/>
    <property type="match status" value="1"/>
</dbReference>
<evidence type="ECO:0000313" key="7">
    <source>
        <dbReference type="Proteomes" id="UP001168575"/>
    </source>
</evidence>
<dbReference type="AlphaFoldDB" id="A0AA43UB79"/>
<feature type="domain" description="TRAM" evidence="5">
    <location>
        <begin position="1"/>
        <end position="55"/>
    </location>
</feature>
<dbReference type="InterPro" id="IPR012340">
    <property type="entry name" value="NA-bd_OB-fold"/>
</dbReference>
<organism evidence="6 7">
    <name type="scientific">Phoenicibacter congonensis</name>
    <dbReference type="NCBI Taxonomy" id="1944646"/>
    <lineage>
        <taxon>Bacteria</taxon>
        <taxon>Bacillati</taxon>
        <taxon>Actinomycetota</taxon>
        <taxon>Coriobacteriia</taxon>
        <taxon>Eggerthellales</taxon>
        <taxon>Eggerthellaceae</taxon>
        <taxon>Phoenicibacter</taxon>
    </lineage>
</organism>
<feature type="binding site" evidence="4">
    <location>
        <position position="314"/>
    </location>
    <ligand>
        <name>S-adenosyl-L-methionine</name>
        <dbReference type="ChEBI" id="CHEBI:59789"/>
    </ligand>
</feature>
<keyword evidence="3 4" id="KW-0949">S-adenosyl-L-methionine</keyword>
<evidence type="ECO:0000256" key="1">
    <source>
        <dbReference type="ARBA" id="ARBA00022603"/>
    </source>
</evidence>
<dbReference type="PANTHER" id="PTHR11061">
    <property type="entry name" value="RNA M5U METHYLTRANSFERASE"/>
    <property type="match status" value="1"/>
</dbReference>
<accession>A0AA43UB79</accession>
<comment type="caution">
    <text evidence="6">The sequence shown here is derived from an EMBL/GenBank/DDBJ whole genome shotgun (WGS) entry which is preliminary data.</text>
</comment>
<comment type="similarity">
    <text evidence="4">Belongs to the class I-like SAM-binding methyltransferase superfamily. RNA M5U methyltransferase family.</text>
</comment>
<feature type="active site" description="Nucleophile" evidence="4">
    <location>
        <position position="405"/>
    </location>
</feature>
<evidence type="ECO:0000313" key="6">
    <source>
        <dbReference type="EMBL" id="MDO4841844.1"/>
    </source>
</evidence>
<dbReference type="InterPro" id="IPR002792">
    <property type="entry name" value="TRAM_dom"/>
</dbReference>
<dbReference type="GO" id="GO:0070041">
    <property type="term" value="F:rRNA (uridine-C5-)-methyltransferase activity"/>
    <property type="evidence" value="ECO:0007669"/>
    <property type="project" value="TreeGrafter"/>
</dbReference>
<dbReference type="Pfam" id="PF01938">
    <property type="entry name" value="TRAM"/>
    <property type="match status" value="1"/>
</dbReference>
<dbReference type="Pfam" id="PF05958">
    <property type="entry name" value="tRNA_U5-meth_tr"/>
    <property type="match status" value="1"/>
</dbReference>
<dbReference type="GO" id="GO:0070475">
    <property type="term" value="P:rRNA base methylation"/>
    <property type="evidence" value="ECO:0007669"/>
    <property type="project" value="TreeGrafter"/>
</dbReference>
<feature type="binding site" evidence="4">
    <location>
        <position position="259"/>
    </location>
    <ligand>
        <name>S-adenosyl-L-methionine</name>
        <dbReference type="ChEBI" id="CHEBI:59789"/>
    </ligand>
</feature>
<gene>
    <name evidence="6" type="ORF">Q3982_04120</name>
</gene>
<dbReference type="Gene3D" id="2.40.50.1070">
    <property type="match status" value="1"/>
</dbReference>
<dbReference type="Proteomes" id="UP001168575">
    <property type="component" value="Unassembled WGS sequence"/>
</dbReference>
<name>A0AA43UB79_9ACTN</name>
<dbReference type="InterPro" id="IPR010280">
    <property type="entry name" value="U5_MeTrfase_fam"/>
</dbReference>
<evidence type="ECO:0000259" key="5">
    <source>
        <dbReference type="PROSITE" id="PS50926"/>
    </source>
</evidence>
<dbReference type="PROSITE" id="PS51687">
    <property type="entry name" value="SAM_MT_RNA_M5U"/>
    <property type="match status" value="1"/>
</dbReference>
<dbReference type="Gene3D" id="3.40.50.150">
    <property type="entry name" value="Vaccinia Virus protein VP39"/>
    <property type="match status" value="1"/>
</dbReference>
<evidence type="ECO:0000256" key="3">
    <source>
        <dbReference type="ARBA" id="ARBA00022691"/>
    </source>
</evidence>
<sequence length="413" mass="45449">MSEKVEILRMAYGKGAVAKLASGKTVFVRGGVPGEACEIEITQDHERFAEAKIISREVKADQIMGADWADLDYSAQLDWKKNCVRDALIRNAKFDAEVVDSVLQDTVASPNEWNYRNKIELNWKNGKLGMMDEGTNHFVQVSEFPLAHKEISKAPKALAGSLKFALRGEDCGIFRVGIRHSERTGDIQVAIWTTPGWFPRHEVAKVIEDATGANSIIRIIADAGKTRKIKQVEVLQGNPTWSEKLNGFDYSISAPSFFQVNSSQAEVLQKLVLDALAPTRNGDDELFASIKKSCVCHENAALHNGDDELIADLYCGAGTFTLPLAKAGFDVIGVELAGSSTKDLARNLNDNRLDADVICDEVERALPKMPRFDACVVDPPKCGLNKGVVKQLIKRAPRKIVYVSCDPMTLSRD</sequence>
<keyword evidence="2 4" id="KW-0808">Transferase</keyword>
<evidence type="ECO:0000256" key="4">
    <source>
        <dbReference type="PROSITE-ProRule" id="PRU01024"/>
    </source>
</evidence>
<feature type="binding site" evidence="4">
    <location>
        <position position="335"/>
    </location>
    <ligand>
        <name>S-adenosyl-L-methionine</name>
        <dbReference type="ChEBI" id="CHEBI:59789"/>
    </ligand>
</feature>
<dbReference type="CDD" id="cd02440">
    <property type="entry name" value="AdoMet_MTases"/>
    <property type="match status" value="1"/>
</dbReference>
<protein>
    <submittedName>
        <fullName evidence="6">TRAM domain-containing protein</fullName>
    </submittedName>
</protein>
<evidence type="ECO:0000256" key="2">
    <source>
        <dbReference type="ARBA" id="ARBA00022679"/>
    </source>
</evidence>
<keyword evidence="1 4" id="KW-0489">Methyltransferase</keyword>
<keyword evidence="7" id="KW-1185">Reference proteome</keyword>
<feature type="non-terminal residue" evidence="6">
    <location>
        <position position="413"/>
    </location>
</feature>
<dbReference type="PANTHER" id="PTHR11061:SF30">
    <property type="entry name" value="TRNA (URACIL(54)-C(5))-METHYLTRANSFERASE"/>
    <property type="match status" value="1"/>
</dbReference>
<feature type="binding site" evidence="4">
    <location>
        <position position="378"/>
    </location>
    <ligand>
        <name>S-adenosyl-L-methionine</name>
        <dbReference type="ChEBI" id="CHEBI:59789"/>
    </ligand>
</feature>
<dbReference type="EMBL" id="JAUMVS010000055">
    <property type="protein sequence ID" value="MDO4841844.1"/>
    <property type="molecule type" value="Genomic_DNA"/>
</dbReference>
<dbReference type="InterPro" id="IPR029063">
    <property type="entry name" value="SAM-dependent_MTases_sf"/>
</dbReference>
<reference evidence="6" key="1">
    <citation type="submission" date="2023-07" db="EMBL/GenBank/DDBJ databases">
        <title>Between Cages and Wild: Unraveling the Impact of Captivity on Animal Microbiomes and Antimicrobial Resistance.</title>
        <authorList>
            <person name="Schmartz G.P."/>
            <person name="Rehner J."/>
            <person name="Schuff M.J."/>
            <person name="Becker S.L."/>
            <person name="Kravczyk M."/>
            <person name="Gurevich A."/>
            <person name="Francke R."/>
            <person name="Mueller R."/>
            <person name="Keller V."/>
            <person name="Keller A."/>
        </authorList>
    </citation>
    <scope>NUCLEOTIDE SEQUENCE</scope>
    <source>
        <strain evidence="6">S12M_St_49</strain>
    </source>
</reference>
<dbReference type="Gene3D" id="2.40.50.140">
    <property type="entry name" value="Nucleic acid-binding proteins"/>
    <property type="match status" value="1"/>
</dbReference>
<dbReference type="SUPFAM" id="SSF50249">
    <property type="entry name" value="Nucleic acid-binding proteins"/>
    <property type="match status" value="1"/>
</dbReference>